<dbReference type="Gene3D" id="3.30.9.10">
    <property type="entry name" value="D-Amino Acid Oxidase, subunit A, domain 2"/>
    <property type="match status" value="1"/>
</dbReference>
<dbReference type="OrthoDB" id="9806601at2"/>
<dbReference type="Proteomes" id="UP000199423">
    <property type="component" value="Unassembled WGS sequence"/>
</dbReference>
<dbReference type="SUPFAM" id="SSF51905">
    <property type="entry name" value="FAD/NAD(P)-binding domain"/>
    <property type="match status" value="1"/>
</dbReference>
<dbReference type="Pfam" id="PF01266">
    <property type="entry name" value="DAO"/>
    <property type="match status" value="1"/>
</dbReference>
<evidence type="ECO:0000313" key="3">
    <source>
        <dbReference type="EMBL" id="SFV34463.1"/>
    </source>
</evidence>
<dbReference type="Gene3D" id="3.50.50.60">
    <property type="entry name" value="FAD/NAD(P)-binding domain"/>
    <property type="match status" value="1"/>
</dbReference>
<name>A0A1I7NIJ0_9HYPH</name>
<dbReference type="PANTHER" id="PTHR13847">
    <property type="entry name" value="SARCOSINE DEHYDROGENASE-RELATED"/>
    <property type="match status" value="1"/>
</dbReference>
<protein>
    <submittedName>
        <fullName evidence="3">Glycine/D-amino acid oxidase</fullName>
    </submittedName>
</protein>
<dbReference type="AlphaFoldDB" id="A0A1I7NIJ0"/>
<keyword evidence="4" id="KW-1185">Reference proteome</keyword>
<dbReference type="PANTHER" id="PTHR13847:SF281">
    <property type="entry name" value="FAD DEPENDENT OXIDOREDUCTASE DOMAIN-CONTAINING PROTEIN"/>
    <property type="match status" value="1"/>
</dbReference>
<keyword evidence="1" id="KW-0560">Oxidoreductase</keyword>
<dbReference type="EMBL" id="FPCH01000002">
    <property type="protein sequence ID" value="SFV34463.1"/>
    <property type="molecule type" value="Genomic_DNA"/>
</dbReference>
<evidence type="ECO:0000313" key="4">
    <source>
        <dbReference type="Proteomes" id="UP000199423"/>
    </source>
</evidence>
<organism evidence="3 4">
    <name type="scientific">Hyphomicrobium facile</name>
    <dbReference type="NCBI Taxonomy" id="51670"/>
    <lineage>
        <taxon>Bacteria</taxon>
        <taxon>Pseudomonadati</taxon>
        <taxon>Pseudomonadota</taxon>
        <taxon>Alphaproteobacteria</taxon>
        <taxon>Hyphomicrobiales</taxon>
        <taxon>Hyphomicrobiaceae</taxon>
        <taxon>Hyphomicrobium</taxon>
    </lineage>
</organism>
<evidence type="ECO:0000256" key="1">
    <source>
        <dbReference type="ARBA" id="ARBA00023002"/>
    </source>
</evidence>
<dbReference type="InterPro" id="IPR006076">
    <property type="entry name" value="FAD-dep_OxRdtase"/>
</dbReference>
<dbReference type="GO" id="GO:0005737">
    <property type="term" value="C:cytoplasm"/>
    <property type="evidence" value="ECO:0007669"/>
    <property type="project" value="TreeGrafter"/>
</dbReference>
<accession>A0A1I7NIJ0</accession>
<dbReference type="STRING" id="51670.SAMN04488557_2332"/>
<dbReference type="InterPro" id="IPR036188">
    <property type="entry name" value="FAD/NAD-bd_sf"/>
</dbReference>
<feature type="domain" description="FAD dependent oxidoreductase" evidence="2">
    <location>
        <begin position="31"/>
        <end position="381"/>
    </location>
</feature>
<gene>
    <name evidence="3" type="ORF">SAMN04488557_2332</name>
</gene>
<reference evidence="4" key="1">
    <citation type="submission" date="2016-10" db="EMBL/GenBank/DDBJ databases">
        <authorList>
            <person name="Varghese N."/>
            <person name="Submissions S."/>
        </authorList>
    </citation>
    <scope>NUCLEOTIDE SEQUENCE [LARGE SCALE GENOMIC DNA]</scope>
    <source>
        <strain evidence="4">DSM 1565</strain>
    </source>
</reference>
<proteinExistence type="predicted"/>
<dbReference type="RefSeq" id="WP_092867825.1">
    <property type="nucleotide sequence ID" value="NZ_FPCH01000002.1"/>
</dbReference>
<evidence type="ECO:0000259" key="2">
    <source>
        <dbReference type="Pfam" id="PF01266"/>
    </source>
</evidence>
<sequence length="428" mass="45923">MVAGYQAESVWAERTFAPLASDALKPSEKVDLAIVGGGILGLSSALHAARSGLSVRVLEAAHVGDRASGLNGGQVIPGLKYDPDWLLQHFGEKRGESLARFGASLADGVFDLIQREELDVPVQRAGWIQAAHSEAALRAIEQRATQWIARGVPAKLLSAAEVTRLTGARGYHGGWLDPRGGAIQPLAYTRELARVAVDAGARIAENTRVTALKRENAAWVLKTADGRSLSAKGVIIATNAYADALVPGLARTLLPLHSFQIATAPLSDALLSSILPEGQVVSDSRRIIIYYRKGPNGRLLLGGRGSMSDPADASAWAHLEHALKRLYPALTSVPIEKRWYGRVALTLDHLPHVHEPEPGLLVAAGCQGRGIGLMTGLGPRLVEYFVTRDAELLPFPPTPIRPIPFHAFRNIGIGAAIAWYRLVDMLEK</sequence>
<dbReference type="GO" id="GO:0016491">
    <property type="term" value="F:oxidoreductase activity"/>
    <property type="evidence" value="ECO:0007669"/>
    <property type="project" value="UniProtKB-KW"/>
</dbReference>